<dbReference type="PANTHER" id="PTHR36114:SF1">
    <property type="entry name" value="16.7 KDA PROTEIN IN WHIE LOCUS"/>
    <property type="match status" value="1"/>
</dbReference>
<dbReference type="InterPro" id="IPR014710">
    <property type="entry name" value="RmlC-like_jellyroll"/>
</dbReference>
<sequence length="121" mass="14099">MNIRKINIGDKFDLFKDHWSPKIIAELNGQDIKLAKVKGEFVWHTHKNEDELFFIVKGTLKIKFSNKIIELNEGEMLVVPKGIEHKPIAEEEVWLLLFEPSNTKHTGEVKSDLTVDNYERI</sequence>
<accession>A0A381Q088</accession>
<dbReference type="InterPro" id="IPR052044">
    <property type="entry name" value="PKS_Associated_Protein"/>
</dbReference>
<dbReference type="PANTHER" id="PTHR36114">
    <property type="entry name" value="16.7 KDA PROTEIN IN WHIE LOCUS"/>
    <property type="match status" value="1"/>
</dbReference>
<protein>
    <recommendedName>
        <fullName evidence="1">Cupin type-2 domain-containing protein</fullName>
    </recommendedName>
</protein>
<dbReference type="EMBL" id="UINC01001156">
    <property type="protein sequence ID" value="SUZ72722.1"/>
    <property type="molecule type" value="Genomic_DNA"/>
</dbReference>
<dbReference type="CDD" id="cd02226">
    <property type="entry name" value="cupin_YdbB-like"/>
    <property type="match status" value="1"/>
</dbReference>
<dbReference type="Pfam" id="PF07883">
    <property type="entry name" value="Cupin_2"/>
    <property type="match status" value="1"/>
</dbReference>
<proteinExistence type="predicted"/>
<dbReference type="InterPro" id="IPR011051">
    <property type="entry name" value="RmlC_Cupin_sf"/>
</dbReference>
<evidence type="ECO:0000313" key="2">
    <source>
        <dbReference type="EMBL" id="SUZ72722.1"/>
    </source>
</evidence>
<feature type="domain" description="Cupin type-2" evidence="1">
    <location>
        <begin position="38"/>
        <end position="91"/>
    </location>
</feature>
<reference evidence="2" key="1">
    <citation type="submission" date="2018-05" db="EMBL/GenBank/DDBJ databases">
        <authorList>
            <person name="Lanie J.A."/>
            <person name="Ng W.-L."/>
            <person name="Kazmierczak K.M."/>
            <person name="Andrzejewski T.M."/>
            <person name="Davidsen T.M."/>
            <person name="Wayne K.J."/>
            <person name="Tettelin H."/>
            <person name="Glass J.I."/>
            <person name="Rusch D."/>
            <person name="Podicherti R."/>
            <person name="Tsui H.-C.T."/>
            <person name="Winkler M.E."/>
        </authorList>
    </citation>
    <scope>NUCLEOTIDE SEQUENCE</scope>
</reference>
<dbReference type="SUPFAM" id="SSF51182">
    <property type="entry name" value="RmlC-like cupins"/>
    <property type="match status" value="1"/>
</dbReference>
<evidence type="ECO:0000259" key="1">
    <source>
        <dbReference type="Pfam" id="PF07883"/>
    </source>
</evidence>
<gene>
    <name evidence="2" type="ORF">METZ01_LOCUS25576</name>
</gene>
<dbReference type="InterPro" id="IPR013096">
    <property type="entry name" value="Cupin_2"/>
</dbReference>
<name>A0A381Q088_9ZZZZ</name>
<dbReference type="Gene3D" id="2.60.120.10">
    <property type="entry name" value="Jelly Rolls"/>
    <property type="match status" value="1"/>
</dbReference>
<organism evidence="2">
    <name type="scientific">marine metagenome</name>
    <dbReference type="NCBI Taxonomy" id="408172"/>
    <lineage>
        <taxon>unclassified sequences</taxon>
        <taxon>metagenomes</taxon>
        <taxon>ecological metagenomes</taxon>
    </lineage>
</organism>
<dbReference type="AlphaFoldDB" id="A0A381Q088"/>